<organism evidence="13 14">
    <name type="scientific">Luteimicrobium subarcticum</name>
    <dbReference type="NCBI Taxonomy" id="620910"/>
    <lineage>
        <taxon>Bacteria</taxon>
        <taxon>Bacillati</taxon>
        <taxon>Actinomycetota</taxon>
        <taxon>Actinomycetes</taxon>
        <taxon>Micrococcales</taxon>
        <taxon>Luteimicrobium</taxon>
    </lineage>
</organism>
<feature type="binding site" evidence="7 9">
    <location>
        <position position="58"/>
    </location>
    <ligand>
        <name>NAD(+)</name>
        <dbReference type="ChEBI" id="CHEBI:57540"/>
    </ligand>
</feature>
<sequence>MASAAEGITGGHPELAAATAPSSGRPSKLSIVGAGAVGATMAYAALMRGAARTVALMDINAAKVEAEVLDLQHGIQFMPQARVEGSDDVSVCAGSDVIVVTAGAKQKPGQSRIDLAGDTIGLMRKVLPGLVDVAPDAVYVMVTNPVDVVTYASLKITGLPSHRLFGSGTVLDSSRMRFLLADRAGVAVQNVHAYIAGEHGDTEIPLWSSATIGGVPLLDWPGVRGRAPLSAQDREEIHHEVVNSAYRIIAGKGATNYAIGLAGARIVEAVLDDQHAILPVSSLLDDYYGISDVCLSVPSLVDREGVRETVSTPMSEDELGGLRSSATSLREVARQFGF</sequence>
<dbReference type="Gene3D" id="3.40.50.720">
    <property type="entry name" value="NAD(P)-binding Rossmann-like Domain"/>
    <property type="match status" value="1"/>
</dbReference>
<feature type="binding site" evidence="7">
    <location>
        <begin position="103"/>
        <end position="104"/>
    </location>
    <ligand>
        <name>NAD(+)</name>
        <dbReference type="ChEBI" id="CHEBI:57540"/>
    </ligand>
</feature>
<keyword evidence="14" id="KW-1185">Reference proteome</keyword>
<dbReference type="InterPro" id="IPR011304">
    <property type="entry name" value="L-lactate_DH"/>
</dbReference>
<dbReference type="Pfam" id="PF02866">
    <property type="entry name" value="Ldh_1_C"/>
    <property type="match status" value="1"/>
</dbReference>
<keyword evidence="7" id="KW-0963">Cytoplasm</keyword>
<evidence type="ECO:0000256" key="7">
    <source>
        <dbReference type="HAMAP-Rule" id="MF_00488"/>
    </source>
</evidence>
<feature type="binding site" evidence="7">
    <location>
        <position position="106"/>
    </location>
    <ligand>
        <name>substrate</name>
    </ligand>
</feature>
<dbReference type="EC" id="1.1.1.27" evidence="3 7"/>
<dbReference type="GO" id="GO:0004459">
    <property type="term" value="F:L-lactate dehydrogenase (NAD+) activity"/>
    <property type="evidence" value="ECO:0007669"/>
    <property type="project" value="UniProtKB-UniRule"/>
</dbReference>
<feature type="region of interest" description="Disordered" evidence="10">
    <location>
        <begin position="1"/>
        <end position="26"/>
    </location>
</feature>
<feature type="binding site" evidence="7">
    <location>
        <position position="167"/>
    </location>
    <ligand>
        <name>NAD(+)</name>
        <dbReference type="ChEBI" id="CHEBI:57540"/>
    </ligand>
</feature>
<dbReference type="InterPro" id="IPR036291">
    <property type="entry name" value="NAD(P)-bd_dom_sf"/>
</dbReference>
<comment type="caution">
    <text evidence="7">Lacks conserved residue(s) required for the propagation of feature annotation.</text>
</comment>
<keyword evidence="4 7" id="KW-0560">Oxidoreductase</keyword>
<dbReference type="Pfam" id="PF00056">
    <property type="entry name" value="Ldh_1_N"/>
    <property type="match status" value="1"/>
</dbReference>
<comment type="subunit">
    <text evidence="7">Homotetramer.</text>
</comment>
<dbReference type="SUPFAM" id="SSF56327">
    <property type="entry name" value="LDH C-terminal domain-like"/>
    <property type="match status" value="1"/>
</dbReference>
<comment type="subcellular location">
    <subcellularLocation>
        <location evidence="7">Cytoplasm</location>
    </subcellularLocation>
</comment>
<dbReference type="PANTHER" id="PTHR43128:SF16">
    <property type="entry name" value="L-LACTATE DEHYDROGENASE"/>
    <property type="match status" value="1"/>
</dbReference>
<comment type="similarity">
    <text evidence="2 7">Belongs to the LDH/MDH superfamily. LDH family.</text>
</comment>
<name>A0A2M8WTT2_9MICO</name>
<feature type="binding site" evidence="7">
    <location>
        <position position="63"/>
    </location>
    <ligand>
        <name>NAD(+)</name>
        <dbReference type="ChEBI" id="CHEBI:57540"/>
    </ligand>
</feature>
<keyword evidence="5 7" id="KW-0520">NAD</keyword>
<feature type="binding site" evidence="7 9">
    <location>
        <begin position="142"/>
        <end position="144"/>
    </location>
    <ligand>
        <name>NAD(+)</name>
        <dbReference type="ChEBI" id="CHEBI:57540"/>
    </ligand>
</feature>
<comment type="activity regulation">
    <text evidence="7">Allosterically activated by fructose 1,6-bisphosphate (FBP).</text>
</comment>
<comment type="pathway">
    <text evidence="1 7">Fermentation; pyruvate fermentation to lactate; (S)-lactate from pyruvate: step 1/1.</text>
</comment>
<feature type="active site" description="Proton acceptor" evidence="7 8">
    <location>
        <position position="199"/>
    </location>
</feature>
<evidence type="ECO:0000259" key="11">
    <source>
        <dbReference type="Pfam" id="PF00056"/>
    </source>
</evidence>
<protein>
    <recommendedName>
        <fullName evidence="3 7">L-lactate dehydrogenase</fullName>
        <shortName evidence="7">L-LDH</shortName>
        <ecNumber evidence="3 7">1.1.1.27</ecNumber>
    </recommendedName>
</protein>
<evidence type="ECO:0000256" key="9">
    <source>
        <dbReference type="PIRSR" id="PIRSR000102-3"/>
    </source>
</evidence>
<dbReference type="UniPathway" id="UPA00554">
    <property type="reaction ID" value="UER00611"/>
</dbReference>
<dbReference type="AlphaFoldDB" id="A0A2M8WTT2"/>
<evidence type="ECO:0000256" key="6">
    <source>
        <dbReference type="ARBA" id="ARBA00049258"/>
    </source>
</evidence>
<evidence type="ECO:0000313" key="13">
    <source>
        <dbReference type="EMBL" id="PJI94363.1"/>
    </source>
</evidence>
<dbReference type="PRINTS" id="PR00086">
    <property type="entry name" value="LLDHDRGNASE"/>
</dbReference>
<evidence type="ECO:0000256" key="3">
    <source>
        <dbReference type="ARBA" id="ARBA00012967"/>
    </source>
</evidence>
<dbReference type="InterPro" id="IPR001557">
    <property type="entry name" value="L-lactate/malate_DH"/>
</dbReference>
<feature type="binding site" evidence="9">
    <location>
        <begin position="33"/>
        <end position="38"/>
    </location>
    <ligand>
        <name>NAD(+)</name>
        <dbReference type="ChEBI" id="CHEBI:57540"/>
    </ligand>
</feature>
<feature type="domain" description="Lactate/malate dehydrogenase N-terminal" evidence="11">
    <location>
        <begin position="28"/>
        <end position="166"/>
    </location>
</feature>
<dbReference type="CDD" id="cd05292">
    <property type="entry name" value="LDH_2"/>
    <property type="match status" value="1"/>
</dbReference>
<feature type="domain" description="Lactate/malate dehydrogenase C-terminal" evidence="12">
    <location>
        <begin position="169"/>
        <end position="332"/>
    </location>
</feature>
<keyword evidence="7" id="KW-0597">Phosphoprotein</keyword>
<evidence type="ECO:0000256" key="10">
    <source>
        <dbReference type="SAM" id="MobiDB-lite"/>
    </source>
</evidence>
<evidence type="ECO:0000256" key="8">
    <source>
        <dbReference type="PIRSR" id="PIRSR000102-1"/>
    </source>
</evidence>
<dbReference type="Proteomes" id="UP000231586">
    <property type="component" value="Unassembled WGS sequence"/>
</dbReference>
<evidence type="ECO:0000313" key="14">
    <source>
        <dbReference type="Proteomes" id="UP000231586"/>
    </source>
</evidence>
<feature type="modified residue" description="Phosphotyrosine" evidence="7">
    <location>
        <position position="246"/>
    </location>
</feature>
<evidence type="ECO:0000256" key="4">
    <source>
        <dbReference type="ARBA" id="ARBA00023002"/>
    </source>
</evidence>
<dbReference type="InterPro" id="IPR022383">
    <property type="entry name" value="Lactate/malate_DH_C"/>
</dbReference>
<gene>
    <name evidence="7" type="primary">ldh</name>
    <name evidence="13" type="ORF">CLV34_0199</name>
</gene>
<dbReference type="GO" id="GO:0006089">
    <property type="term" value="P:lactate metabolic process"/>
    <property type="evidence" value="ECO:0007669"/>
    <property type="project" value="TreeGrafter"/>
</dbReference>
<dbReference type="InterPro" id="IPR018177">
    <property type="entry name" value="L-lactate_DH_AS"/>
</dbReference>
<dbReference type="NCBIfam" id="TIGR01771">
    <property type="entry name" value="L-LDH-NAD"/>
    <property type="match status" value="1"/>
</dbReference>
<feature type="binding site" evidence="7">
    <location>
        <position position="255"/>
    </location>
    <ligand>
        <name>substrate</name>
    </ligand>
</feature>
<evidence type="ECO:0000256" key="1">
    <source>
        <dbReference type="ARBA" id="ARBA00004843"/>
    </source>
</evidence>
<feature type="binding site" evidence="7">
    <location>
        <begin position="144"/>
        <end position="147"/>
    </location>
    <ligand>
        <name>substrate</name>
    </ligand>
</feature>
<evidence type="ECO:0000256" key="2">
    <source>
        <dbReference type="ARBA" id="ARBA00006054"/>
    </source>
</evidence>
<dbReference type="SUPFAM" id="SSF51735">
    <property type="entry name" value="NAD(P)-binding Rossmann-fold domains"/>
    <property type="match status" value="1"/>
</dbReference>
<comment type="catalytic activity">
    <reaction evidence="6 7">
        <text>(S)-lactate + NAD(+) = pyruvate + NADH + H(+)</text>
        <dbReference type="Rhea" id="RHEA:23444"/>
        <dbReference type="ChEBI" id="CHEBI:15361"/>
        <dbReference type="ChEBI" id="CHEBI:15378"/>
        <dbReference type="ChEBI" id="CHEBI:16651"/>
        <dbReference type="ChEBI" id="CHEBI:57540"/>
        <dbReference type="ChEBI" id="CHEBI:57945"/>
        <dbReference type="EC" id="1.1.1.27"/>
    </reaction>
</comment>
<feature type="binding site" evidence="7">
    <location>
        <position position="37"/>
    </location>
    <ligand>
        <name>NAD(+)</name>
        <dbReference type="ChEBI" id="CHEBI:57540"/>
    </ligand>
</feature>
<dbReference type="Gene3D" id="3.90.110.10">
    <property type="entry name" value="Lactate dehydrogenase/glycoside hydrolase, family 4, C-terminal"/>
    <property type="match status" value="1"/>
</dbReference>
<dbReference type="OrthoDB" id="9802969at2"/>
<dbReference type="HAMAP" id="MF_00488">
    <property type="entry name" value="Lactate_dehydrog"/>
    <property type="match status" value="1"/>
</dbReference>
<feature type="binding site" evidence="7">
    <location>
        <position position="177"/>
    </location>
    <ligand>
        <name>beta-D-fructose 1,6-bisphosphate</name>
        <dbReference type="ChEBI" id="CHEBI:32966"/>
        <note>allosteric activator</note>
    </ligand>
</feature>
<dbReference type="PROSITE" id="PS00064">
    <property type="entry name" value="L_LDH"/>
    <property type="match status" value="1"/>
</dbReference>
<dbReference type="InterPro" id="IPR001236">
    <property type="entry name" value="Lactate/malate_DH_N"/>
</dbReference>
<evidence type="ECO:0000256" key="5">
    <source>
        <dbReference type="ARBA" id="ARBA00023027"/>
    </source>
</evidence>
<proteinExistence type="inferred from homology"/>
<feature type="binding site" evidence="7">
    <location>
        <position position="192"/>
    </location>
    <ligand>
        <name>beta-D-fructose 1,6-bisphosphate</name>
        <dbReference type="ChEBI" id="CHEBI:32966"/>
        <note>allosteric activator</note>
    </ligand>
</feature>
<dbReference type="GO" id="GO:0006096">
    <property type="term" value="P:glycolytic process"/>
    <property type="evidence" value="ECO:0007669"/>
    <property type="project" value="UniProtKB-UniRule"/>
</dbReference>
<comment type="caution">
    <text evidence="13">The sequence shown here is derived from an EMBL/GenBank/DDBJ whole genome shotgun (WGS) entry which is preliminary data.</text>
</comment>
<dbReference type="GO" id="GO:0005737">
    <property type="term" value="C:cytoplasm"/>
    <property type="evidence" value="ECO:0007669"/>
    <property type="project" value="UniProtKB-SubCell"/>
</dbReference>
<accession>A0A2M8WTT2</accession>
<keyword evidence="7" id="KW-0021">Allosteric enzyme</keyword>
<comment type="function">
    <text evidence="7">Catalyzes the conversion of lactate to pyruvate.</text>
</comment>
<evidence type="ECO:0000259" key="12">
    <source>
        <dbReference type="Pfam" id="PF02866"/>
    </source>
</evidence>
<dbReference type="EMBL" id="PGTZ01000006">
    <property type="protein sequence ID" value="PJI94363.1"/>
    <property type="molecule type" value="Genomic_DNA"/>
</dbReference>
<reference evidence="13 14" key="1">
    <citation type="submission" date="2017-11" db="EMBL/GenBank/DDBJ databases">
        <title>Genomic Encyclopedia of Archaeal and Bacterial Type Strains, Phase II (KMG-II): From Individual Species to Whole Genera.</title>
        <authorList>
            <person name="Goeker M."/>
        </authorList>
    </citation>
    <scope>NUCLEOTIDE SEQUENCE [LARGE SCALE GENOMIC DNA]</scope>
    <source>
        <strain evidence="13 14">DSM 22413</strain>
    </source>
</reference>
<dbReference type="PIRSF" id="PIRSF000102">
    <property type="entry name" value="Lac_mal_DH"/>
    <property type="match status" value="1"/>
</dbReference>
<dbReference type="PANTHER" id="PTHR43128">
    <property type="entry name" value="L-2-HYDROXYCARBOXYLATE DEHYDROGENASE (NAD(P)(+))"/>
    <property type="match status" value="1"/>
</dbReference>
<dbReference type="InterPro" id="IPR015955">
    <property type="entry name" value="Lactate_DH/Glyco_Ohase_4_C"/>
</dbReference>
<feature type="binding site" evidence="7">
    <location>
        <position position="112"/>
    </location>
    <ligand>
        <name>substrate</name>
    </ligand>
</feature>
<dbReference type="RefSeq" id="WP_100348419.1">
    <property type="nucleotide sequence ID" value="NZ_PGTZ01000006.1"/>
</dbReference>
<feature type="binding site" evidence="7">
    <location>
        <begin position="172"/>
        <end position="175"/>
    </location>
    <ligand>
        <name>substrate</name>
    </ligand>
</feature>